<name>A0ABS8NDI6_9BACT</name>
<proteinExistence type="predicted"/>
<sequence length="215" mass="23215">MASPATQHAALANVDIASIVEKVMRRLQEQSHTETKSTSDAHVITDRVISVETIDRLPAGVRSIEVAGGIVTPAAKDELKSRGITLASSTVSTSIETGATGTGKRFVQLQTDLTSRDIRDAWIRQLNSRGIDHCPRAQRTVIATKHPAKTLLAQIQSGAQAVLITRLSDVQRFASEVSADTFVLDMERLNLIELVNAAGSIARLPKRSQTVEATR</sequence>
<accession>A0ABS8NDI6</accession>
<gene>
    <name evidence="1" type="ORF">LOC71_01365</name>
</gene>
<evidence type="ECO:0000313" key="1">
    <source>
        <dbReference type="EMBL" id="MCC9640903.1"/>
    </source>
</evidence>
<organism evidence="1 2">
    <name type="scientific">Rhodopirellula halodulae</name>
    <dbReference type="NCBI Taxonomy" id="2894198"/>
    <lineage>
        <taxon>Bacteria</taxon>
        <taxon>Pseudomonadati</taxon>
        <taxon>Planctomycetota</taxon>
        <taxon>Planctomycetia</taxon>
        <taxon>Pirellulales</taxon>
        <taxon>Pirellulaceae</taxon>
        <taxon>Rhodopirellula</taxon>
    </lineage>
</organism>
<dbReference type="EMBL" id="JAJKFW010000003">
    <property type="protein sequence ID" value="MCC9640903.1"/>
    <property type="molecule type" value="Genomic_DNA"/>
</dbReference>
<dbReference type="RefSeq" id="WP_230270655.1">
    <property type="nucleotide sequence ID" value="NZ_JAJKFW010000003.1"/>
</dbReference>
<keyword evidence="2" id="KW-1185">Reference proteome</keyword>
<protein>
    <submittedName>
        <fullName evidence="1">Uncharacterized protein</fullName>
    </submittedName>
</protein>
<comment type="caution">
    <text evidence="1">The sequence shown here is derived from an EMBL/GenBank/DDBJ whole genome shotgun (WGS) entry which is preliminary data.</text>
</comment>
<dbReference type="Proteomes" id="UP001430306">
    <property type="component" value="Unassembled WGS sequence"/>
</dbReference>
<reference evidence="1" key="1">
    <citation type="submission" date="2021-11" db="EMBL/GenBank/DDBJ databases">
        <title>Genome sequence.</title>
        <authorList>
            <person name="Sun Q."/>
        </authorList>
    </citation>
    <scope>NUCLEOTIDE SEQUENCE</scope>
    <source>
        <strain evidence="1">JC740</strain>
    </source>
</reference>
<evidence type="ECO:0000313" key="2">
    <source>
        <dbReference type="Proteomes" id="UP001430306"/>
    </source>
</evidence>